<sequence length="81" mass="8999">MKVLSIDGARLQCIKTAVLSRALRHLHHEVLLHAGQHSDGHLNRNGHALYSKLIENCLFENQLVPRHFLTLEAAASAGCPR</sequence>
<protein>
    <submittedName>
        <fullName evidence="1">Uncharacterized protein</fullName>
    </submittedName>
</protein>
<dbReference type="EMBL" id="UINC01023706">
    <property type="protein sequence ID" value="SVA95896.1"/>
    <property type="molecule type" value="Genomic_DNA"/>
</dbReference>
<dbReference type="AlphaFoldDB" id="A0A382A2X9"/>
<reference evidence="1" key="1">
    <citation type="submission" date="2018-05" db="EMBL/GenBank/DDBJ databases">
        <authorList>
            <person name="Lanie J.A."/>
            <person name="Ng W.-L."/>
            <person name="Kazmierczak K.M."/>
            <person name="Andrzejewski T.M."/>
            <person name="Davidsen T.M."/>
            <person name="Wayne K.J."/>
            <person name="Tettelin H."/>
            <person name="Glass J.I."/>
            <person name="Rusch D."/>
            <person name="Podicherti R."/>
            <person name="Tsui H.-C.T."/>
            <person name="Winkler M.E."/>
        </authorList>
    </citation>
    <scope>NUCLEOTIDE SEQUENCE</scope>
</reference>
<evidence type="ECO:0000313" key="1">
    <source>
        <dbReference type="EMBL" id="SVA95896.1"/>
    </source>
</evidence>
<proteinExistence type="predicted"/>
<name>A0A382A2X9_9ZZZZ</name>
<accession>A0A382A2X9</accession>
<gene>
    <name evidence="1" type="ORF">METZ01_LOCUS148750</name>
</gene>
<organism evidence="1">
    <name type="scientific">marine metagenome</name>
    <dbReference type="NCBI Taxonomy" id="408172"/>
    <lineage>
        <taxon>unclassified sequences</taxon>
        <taxon>metagenomes</taxon>
        <taxon>ecological metagenomes</taxon>
    </lineage>
</organism>